<proteinExistence type="predicted"/>
<reference evidence="1" key="2">
    <citation type="submission" date="2020-08" db="EMBL/GenBank/DDBJ databases">
        <title>Draft Genome Sequence of Cumin Blight Pathogen Alternaria burnsii.</title>
        <authorList>
            <person name="Feng Z."/>
        </authorList>
    </citation>
    <scope>NUCLEOTIDE SEQUENCE</scope>
    <source>
        <strain evidence="1">CBS107.38</strain>
    </source>
</reference>
<protein>
    <submittedName>
        <fullName evidence="1">Het-domain-containing protein</fullName>
    </submittedName>
</protein>
<evidence type="ECO:0000313" key="1">
    <source>
        <dbReference type="EMBL" id="KAF7672488.1"/>
    </source>
</evidence>
<dbReference type="PANTHER" id="PTHR24148:SF64">
    <property type="entry name" value="HETEROKARYON INCOMPATIBILITY DOMAIN-CONTAINING PROTEIN"/>
    <property type="match status" value="1"/>
</dbReference>
<dbReference type="Proteomes" id="UP000596902">
    <property type="component" value="Unassembled WGS sequence"/>
</dbReference>
<organism evidence="1 2">
    <name type="scientific">Alternaria burnsii</name>
    <dbReference type="NCBI Taxonomy" id="1187904"/>
    <lineage>
        <taxon>Eukaryota</taxon>
        <taxon>Fungi</taxon>
        <taxon>Dikarya</taxon>
        <taxon>Ascomycota</taxon>
        <taxon>Pezizomycotina</taxon>
        <taxon>Dothideomycetes</taxon>
        <taxon>Pleosporomycetidae</taxon>
        <taxon>Pleosporales</taxon>
        <taxon>Pleosporineae</taxon>
        <taxon>Pleosporaceae</taxon>
        <taxon>Alternaria</taxon>
        <taxon>Alternaria sect. Alternaria</taxon>
    </lineage>
</organism>
<comment type="caution">
    <text evidence="1">The sequence shown here is derived from an EMBL/GenBank/DDBJ whole genome shotgun (WGS) entry which is preliminary data.</text>
</comment>
<dbReference type="EMBL" id="JAAABM010000016">
    <property type="protein sequence ID" value="KAF7672488.1"/>
    <property type="molecule type" value="Genomic_DNA"/>
</dbReference>
<dbReference type="AlphaFoldDB" id="A0A8H7B453"/>
<name>A0A8H7B453_9PLEO</name>
<accession>A0A8H7B453</accession>
<gene>
    <name evidence="1" type="ORF">GT037_009519</name>
</gene>
<keyword evidence="2" id="KW-1185">Reference proteome</keyword>
<feature type="non-terminal residue" evidence="1">
    <location>
        <position position="234"/>
    </location>
</feature>
<evidence type="ECO:0000313" key="2">
    <source>
        <dbReference type="Proteomes" id="UP000596902"/>
    </source>
</evidence>
<sequence>MMRTSSFEATDPRDRMFALVGLMEDIDESFVDYSKSYQDLTQELSRMFLNGTIGSTVGSELDVLSLISRDEKHEFTEPSWVVYFRSRRSFQHVPLVWVYPSKKPVVNRNPDIQFTNGEGDDSLHIRGTVFDVITHVVPVPVITENYLNTPRGGSESIKDIIAYQDWFQRVGDLIAPEGNLTTPPIGAGSHPTYKPTGESLYNAFWRTLCCNGTFTDSLNPPTDDGSFAKWLTFM</sequence>
<dbReference type="InterPro" id="IPR052895">
    <property type="entry name" value="HetReg/Transcr_Mod"/>
</dbReference>
<reference evidence="1" key="1">
    <citation type="submission" date="2020-01" db="EMBL/GenBank/DDBJ databases">
        <authorList>
            <person name="Feng Z.H.Z."/>
        </authorList>
    </citation>
    <scope>NUCLEOTIDE SEQUENCE</scope>
    <source>
        <strain evidence="1">CBS107.38</strain>
    </source>
</reference>
<dbReference type="PANTHER" id="PTHR24148">
    <property type="entry name" value="ANKYRIN REPEAT DOMAIN-CONTAINING PROTEIN 39 HOMOLOG-RELATED"/>
    <property type="match status" value="1"/>
</dbReference>
<dbReference type="GeneID" id="62207744"/>
<dbReference type="RefSeq" id="XP_038782841.1">
    <property type="nucleotide sequence ID" value="XM_038934566.1"/>
</dbReference>